<feature type="compositionally biased region" description="Gly residues" evidence="1">
    <location>
        <begin position="1"/>
        <end position="18"/>
    </location>
</feature>
<evidence type="ECO:0008006" key="4">
    <source>
        <dbReference type="Google" id="ProtNLM"/>
    </source>
</evidence>
<keyword evidence="3" id="KW-1185">Reference proteome</keyword>
<proteinExistence type="predicted"/>
<comment type="caution">
    <text evidence="2">The sequence shown here is derived from an EMBL/GenBank/DDBJ whole genome shotgun (WGS) entry which is preliminary data.</text>
</comment>
<evidence type="ECO:0000313" key="2">
    <source>
        <dbReference type="EMBL" id="NRF72366.1"/>
    </source>
</evidence>
<organism evidence="2 3">
    <name type="scientific">Pseudaquabacterium terrae</name>
    <dbReference type="NCBI Taxonomy" id="2732868"/>
    <lineage>
        <taxon>Bacteria</taxon>
        <taxon>Pseudomonadati</taxon>
        <taxon>Pseudomonadota</taxon>
        <taxon>Betaproteobacteria</taxon>
        <taxon>Burkholderiales</taxon>
        <taxon>Sphaerotilaceae</taxon>
        <taxon>Pseudaquabacterium</taxon>
    </lineage>
</organism>
<sequence>MRGDGGGAQHGRQGGGGRVVHRVSDSANRSELAWYRPSPAPGALPAPLRCRPGEGTTMKTTASRLALLGALGVLPALLQAQVSTYDAATGVLTIPSVSVGAASYEKVTLKSDARLAFTLQAATPQYPPAPGIATYDAATRLLTLPAVKVGATTYLNVTLRDNGQYRFALQSATPLNADTLAGVKALLAAVDGQFARQVPASGVASLQYADACYLHDGRSRDWLIAETDADPAAVQARDAYRIGQETTNVQVLAERRVVNGDGSTRTEVDVQYEQRFKDGSTDRNVRQTLVTGSTYGTPRCTTPQSDPSWRMLGDQRLVSVAVRARNLRTETYDGTRTPAQTSVSHRREVRWMITDPMGHASYVIVTGPRVIFAGAPTRQTFKFLSPRILRSAPELAGKRGNYLNWRDEDTFRFCDVPTESTPTPAATVDCAATGASIDNWGWTTATPDVQADAKFANLGLVAGATYLFEVYDDDGWKTVNGHAGRAPIATYTAVLDKLPYKFVEMVSSGPQGDRYPRLGISGSSLAQARANAMSAAPAPINLVWTMPSSPDNAVFRVARLHEFFAGPKRGNAAGVLSPGYRYLKASYPGSMASSFSGLPVTAQLPDMASKSNVEFALHYIDRNDNEIFDNIILR</sequence>
<evidence type="ECO:0000313" key="3">
    <source>
        <dbReference type="Proteomes" id="UP000737171"/>
    </source>
</evidence>
<reference evidence="2 3" key="1">
    <citation type="submission" date="2020-05" db="EMBL/GenBank/DDBJ databases">
        <title>Aquincola sp. isolate from soil.</title>
        <authorList>
            <person name="Han J."/>
            <person name="Kim D.-U."/>
        </authorList>
    </citation>
    <scope>NUCLEOTIDE SEQUENCE [LARGE SCALE GENOMIC DNA]</scope>
    <source>
        <strain evidence="2 3">S2</strain>
    </source>
</reference>
<evidence type="ECO:0000256" key="1">
    <source>
        <dbReference type="SAM" id="MobiDB-lite"/>
    </source>
</evidence>
<dbReference type="RefSeq" id="WP_173135330.1">
    <property type="nucleotide sequence ID" value="NZ_JABRWJ010000023.1"/>
</dbReference>
<accession>A0ABX2EUQ3</accession>
<feature type="region of interest" description="Disordered" evidence="1">
    <location>
        <begin position="1"/>
        <end position="20"/>
    </location>
</feature>
<protein>
    <recommendedName>
        <fullName evidence="4">DUF4165 domain-containing protein</fullName>
    </recommendedName>
</protein>
<dbReference type="Proteomes" id="UP000737171">
    <property type="component" value="Unassembled WGS sequence"/>
</dbReference>
<name>A0ABX2EUQ3_9BURK</name>
<gene>
    <name evidence="2" type="ORF">HLB44_35850</name>
</gene>
<dbReference type="EMBL" id="JABRWJ010000023">
    <property type="protein sequence ID" value="NRF72366.1"/>
    <property type="molecule type" value="Genomic_DNA"/>
</dbReference>